<comment type="caution">
    <text evidence="4">The sequence shown here is derived from an EMBL/GenBank/DDBJ whole genome shotgun (WGS) entry which is preliminary data.</text>
</comment>
<evidence type="ECO:0000256" key="3">
    <source>
        <dbReference type="SAM" id="MobiDB-lite"/>
    </source>
</evidence>
<evidence type="ECO:0000313" key="4">
    <source>
        <dbReference type="EMBL" id="KAK2025904.1"/>
    </source>
</evidence>
<dbReference type="Pfam" id="PF07896">
    <property type="entry name" value="DUF1674"/>
    <property type="match status" value="1"/>
</dbReference>
<comment type="similarity">
    <text evidence="1">Belongs to the SDHAF4 family.</text>
</comment>
<dbReference type="AlphaFoldDB" id="A0AAD9LYS0"/>
<reference evidence="4" key="1">
    <citation type="submission" date="2021-06" db="EMBL/GenBank/DDBJ databases">
        <title>Comparative genomics, transcriptomics and evolutionary studies reveal genomic signatures of adaptation to plant cell wall in hemibiotrophic fungi.</title>
        <authorList>
            <consortium name="DOE Joint Genome Institute"/>
            <person name="Baroncelli R."/>
            <person name="Diaz J.F."/>
            <person name="Benocci T."/>
            <person name="Peng M."/>
            <person name="Battaglia E."/>
            <person name="Haridas S."/>
            <person name="Andreopoulos W."/>
            <person name="Labutti K."/>
            <person name="Pangilinan J."/>
            <person name="Floch G.L."/>
            <person name="Makela M.R."/>
            <person name="Henrissat B."/>
            <person name="Grigoriev I.V."/>
            <person name="Crouch J.A."/>
            <person name="De Vries R.P."/>
            <person name="Sukno S.A."/>
            <person name="Thon M.R."/>
        </authorList>
    </citation>
    <scope>NUCLEOTIDE SEQUENCE</scope>
    <source>
        <strain evidence="4">MAFF235873</strain>
    </source>
</reference>
<keyword evidence="5" id="KW-1185">Reference proteome</keyword>
<evidence type="ECO:0000313" key="5">
    <source>
        <dbReference type="Proteomes" id="UP001232148"/>
    </source>
</evidence>
<dbReference type="PANTHER" id="PTHR28524">
    <property type="entry name" value="SUCCINATE DEHYDROGENASE ASSEMBLY FACTOR 4, MITOCHONDRIAL"/>
    <property type="match status" value="1"/>
</dbReference>
<organism evidence="4 5">
    <name type="scientific">Colletotrichum zoysiae</name>
    <dbReference type="NCBI Taxonomy" id="1216348"/>
    <lineage>
        <taxon>Eukaryota</taxon>
        <taxon>Fungi</taxon>
        <taxon>Dikarya</taxon>
        <taxon>Ascomycota</taxon>
        <taxon>Pezizomycotina</taxon>
        <taxon>Sordariomycetes</taxon>
        <taxon>Hypocreomycetidae</taxon>
        <taxon>Glomerellales</taxon>
        <taxon>Glomerellaceae</taxon>
        <taxon>Colletotrichum</taxon>
        <taxon>Colletotrichum graminicola species complex</taxon>
    </lineage>
</organism>
<feature type="compositionally biased region" description="Low complexity" evidence="3">
    <location>
        <begin position="106"/>
        <end position="121"/>
    </location>
</feature>
<feature type="compositionally biased region" description="Low complexity" evidence="3">
    <location>
        <begin position="63"/>
        <end position="77"/>
    </location>
</feature>
<dbReference type="Proteomes" id="UP001232148">
    <property type="component" value="Unassembled WGS sequence"/>
</dbReference>
<accession>A0AAD9LYS0</accession>
<evidence type="ECO:0000256" key="2">
    <source>
        <dbReference type="ARBA" id="ARBA00022170"/>
    </source>
</evidence>
<protein>
    <recommendedName>
        <fullName evidence="2">Succinate dehydrogenase assembly factor 4, mitochondrial</fullName>
    </recommendedName>
</protein>
<dbReference type="EMBL" id="MU842926">
    <property type="protein sequence ID" value="KAK2025904.1"/>
    <property type="molecule type" value="Genomic_DNA"/>
</dbReference>
<evidence type="ECO:0000256" key="1">
    <source>
        <dbReference type="ARBA" id="ARBA00005701"/>
    </source>
</evidence>
<dbReference type="InterPro" id="IPR012875">
    <property type="entry name" value="SDHF4"/>
</dbReference>
<gene>
    <name evidence="4" type="ORF">LX32DRAFT_595787</name>
</gene>
<name>A0AAD9LYS0_9PEZI</name>
<dbReference type="PANTHER" id="PTHR28524:SF3">
    <property type="entry name" value="SUCCINATE DEHYDROGENASE ASSEMBLY FACTOR 4, MITOCHONDRIAL"/>
    <property type="match status" value="1"/>
</dbReference>
<feature type="compositionally biased region" description="Polar residues" evidence="3">
    <location>
        <begin position="78"/>
        <end position="91"/>
    </location>
</feature>
<proteinExistence type="inferred from homology"/>
<sequence length="175" mass="18323">MSRLLRLRPLHSIAHRAPAAARLSSSFSRGPAPPRLPADQQAEFERLQRQASVSSAFQHLVQDDASSSAAAAAVDSSTQTPSSDPVASAQVNAVVADSQAPPPSPAATATATTTPTPTVAATDEDTMHPNYVRGAPPEFEGDVNPRTGEVGGPKREPLRWGAAGDWSYNGRVTDF</sequence>
<feature type="region of interest" description="Disordered" evidence="3">
    <location>
        <begin position="17"/>
        <end position="175"/>
    </location>
</feature>
<dbReference type="GO" id="GO:0034553">
    <property type="term" value="P:mitochondrial respiratory chain complex II assembly"/>
    <property type="evidence" value="ECO:0007669"/>
    <property type="project" value="TreeGrafter"/>
</dbReference>
<dbReference type="GO" id="GO:0005739">
    <property type="term" value="C:mitochondrion"/>
    <property type="evidence" value="ECO:0007669"/>
    <property type="project" value="TreeGrafter"/>
</dbReference>